<name>A0A6G8R2A2_9CAUD</name>
<protein>
    <submittedName>
        <fullName evidence="1">Uncharacterized protein</fullName>
    </submittedName>
</protein>
<dbReference type="GeneID" id="77927941"/>
<proteinExistence type="predicted"/>
<evidence type="ECO:0000313" key="1">
    <source>
        <dbReference type="EMBL" id="QIN94088.1"/>
    </source>
</evidence>
<dbReference type="RefSeq" id="YP_010652179.1">
    <property type="nucleotide sequence ID" value="NC_070785.1"/>
</dbReference>
<reference evidence="1 2" key="1">
    <citation type="submission" date="2020-02" db="EMBL/GenBank/DDBJ databases">
        <authorList>
            <person name="Bullock J.N."/>
            <person name="Barnes M.L."/>
            <person name="Kankolongo K.M."/>
            <person name="Dejene B.A."/>
            <person name="Lindsay P.E."/>
            <person name="Bhuiyan S."/>
            <person name="Nayek S."/>
            <person name="Hughes L.E."/>
            <person name="Garlena R.A."/>
            <person name="Russell D.A."/>
            <person name="Pope W.H."/>
            <person name="Jacobs-Sera D."/>
            <person name="Hatfull G.F."/>
        </authorList>
    </citation>
    <scope>NUCLEOTIDE SEQUENCE [LARGE SCALE GENOMIC DNA]</scope>
</reference>
<dbReference type="KEGG" id="vg:77927941"/>
<gene>
    <name evidence="1" type="primary">105</name>
    <name evidence="1" type="ORF">SEA_WAKANDA_105</name>
</gene>
<keyword evidence="2" id="KW-1185">Reference proteome</keyword>
<dbReference type="Proteomes" id="UP000501266">
    <property type="component" value="Segment"/>
</dbReference>
<organism evidence="1 2">
    <name type="scientific">Streptomyces phage Wakanda</name>
    <dbReference type="NCBI Taxonomy" id="2713267"/>
    <lineage>
        <taxon>Viruses</taxon>
        <taxon>Duplodnaviria</taxon>
        <taxon>Heunggongvirae</taxon>
        <taxon>Uroviricota</taxon>
        <taxon>Caudoviricetes</taxon>
        <taxon>Stanwilliamsviridae</taxon>
        <taxon>Loccivirinae</taxon>
        <taxon>Wakandavirus</taxon>
        <taxon>Wakandavirus wakanda</taxon>
    </lineage>
</organism>
<sequence>MSSEFAEMVDLMGRPGVTVMQFCGVSVDEENLCDQEAVGEILAELEDGVTVPIPICEGHLHAVQAQYSVEELNA</sequence>
<dbReference type="EMBL" id="MT024865">
    <property type="protein sequence ID" value="QIN94088.1"/>
    <property type="molecule type" value="Genomic_DNA"/>
</dbReference>
<evidence type="ECO:0000313" key="2">
    <source>
        <dbReference type="Proteomes" id="UP000501266"/>
    </source>
</evidence>
<accession>A0A6G8R2A2</accession>